<proteinExistence type="inferred from homology"/>
<dbReference type="EC" id="3.2.2.26" evidence="4"/>
<dbReference type="CDD" id="cd17766">
    <property type="entry name" value="futalosine_nucleosidase_MqnB"/>
    <property type="match status" value="1"/>
</dbReference>
<feature type="transmembrane region" description="Helical" evidence="7">
    <location>
        <begin position="51"/>
        <end position="72"/>
    </location>
</feature>
<keyword evidence="4" id="KW-0378">Hydrolase</keyword>
<evidence type="ECO:0000256" key="7">
    <source>
        <dbReference type="SAM" id="Phobius"/>
    </source>
</evidence>
<reference evidence="10" key="1">
    <citation type="journal article" date="2019" name="Int. J. Syst. Evol. Microbiol.">
        <title>The Global Catalogue of Microorganisms (GCM) 10K type strain sequencing project: providing services to taxonomists for standard genome sequencing and annotation.</title>
        <authorList>
            <consortium name="The Broad Institute Genomics Platform"/>
            <consortium name="The Broad Institute Genome Sequencing Center for Infectious Disease"/>
            <person name="Wu L."/>
            <person name="Ma J."/>
        </authorList>
    </citation>
    <scope>NUCLEOTIDE SEQUENCE [LARGE SCALE GENOMIC DNA]</scope>
    <source>
        <strain evidence="10">JCM 15481</strain>
    </source>
</reference>
<comment type="caution">
    <text evidence="9">The sequence shown here is derived from an EMBL/GenBank/DDBJ whole genome shotgun (WGS) entry which is preliminary data.</text>
</comment>
<dbReference type="CDD" id="cd13635">
    <property type="entry name" value="PBP2_Ttha1568_Mqnd"/>
    <property type="match status" value="1"/>
</dbReference>
<dbReference type="SUPFAM" id="SSF53850">
    <property type="entry name" value="Periplasmic binding protein-like II"/>
    <property type="match status" value="1"/>
</dbReference>
<dbReference type="InterPro" id="IPR000845">
    <property type="entry name" value="Nucleoside_phosphorylase_d"/>
</dbReference>
<feature type="transmembrane region" description="Helical" evidence="7">
    <location>
        <begin position="23"/>
        <end position="44"/>
    </location>
</feature>
<dbReference type="EMBL" id="BAAAPF010000061">
    <property type="protein sequence ID" value="GAA2121749.1"/>
    <property type="molecule type" value="Genomic_DNA"/>
</dbReference>
<feature type="binding site" evidence="5">
    <location>
        <begin position="465"/>
        <end position="466"/>
    </location>
    <ligand>
        <name>substrate</name>
    </ligand>
</feature>
<comment type="catalytic activity">
    <reaction evidence="4">
        <text>futalosine + H2O = dehypoxanthine futalosine + hypoxanthine</text>
        <dbReference type="Rhea" id="RHEA:25904"/>
        <dbReference type="ChEBI" id="CHEBI:15377"/>
        <dbReference type="ChEBI" id="CHEBI:17368"/>
        <dbReference type="ChEBI" id="CHEBI:58863"/>
        <dbReference type="ChEBI" id="CHEBI:58864"/>
        <dbReference type="EC" id="3.2.2.26"/>
    </reaction>
</comment>
<dbReference type="EC" id="4.1.99.29" evidence="5"/>
<evidence type="ECO:0000313" key="10">
    <source>
        <dbReference type="Proteomes" id="UP001500443"/>
    </source>
</evidence>
<evidence type="ECO:0000259" key="8">
    <source>
        <dbReference type="Pfam" id="PF01048"/>
    </source>
</evidence>
<evidence type="ECO:0000256" key="5">
    <source>
        <dbReference type="HAMAP-Rule" id="MF_00996"/>
    </source>
</evidence>
<keyword evidence="3 5" id="KW-0456">Lyase</keyword>
<dbReference type="PANTHER" id="PTHR37167">
    <property type="entry name" value="1,4-DIHYDROXY-6-NAPHTOATE SYNTHASE"/>
    <property type="match status" value="1"/>
</dbReference>
<keyword evidence="2 4" id="KW-0474">Menaquinone biosynthesis</keyword>
<dbReference type="InterPro" id="IPR003773">
    <property type="entry name" value="Menaquinone_biosynth"/>
</dbReference>
<dbReference type="HAMAP" id="MF_00996">
    <property type="entry name" value="MqnD"/>
    <property type="match status" value="1"/>
</dbReference>
<gene>
    <name evidence="5" type="primary">mqnD</name>
    <name evidence="4" type="synonym">mqnB</name>
    <name evidence="9" type="ORF">GCM10009802_25300</name>
</gene>
<dbReference type="InterPro" id="IPR030869">
    <property type="entry name" value="MqnD"/>
</dbReference>
<comment type="function">
    <text evidence="4">Catalyzes the hydrolysis of futalosine (FL) to dehypoxanthine futalosine (DHFL) and hypoxanthine, a step in the biosynthesis of menaquinone (MK, vitamin K2).</text>
</comment>
<keyword evidence="7" id="KW-1133">Transmembrane helix</keyword>
<keyword evidence="7" id="KW-0472">Membrane</keyword>
<comment type="similarity">
    <text evidence="4">Belongs to the PNP/UDP phosphorylase family. Futalosine hydrolase subfamily.</text>
</comment>
<evidence type="ECO:0000256" key="4">
    <source>
        <dbReference type="HAMAP-Rule" id="MF_00991"/>
    </source>
</evidence>
<protein>
    <recommendedName>
        <fullName evidence="4 5">Multifunctional fusion protein</fullName>
    </recommendedName>
    <domain>
        <recommendedName>
            <fullName evidence="4">Futalosine hydrolase</fullName>
            <shortName evidence="4">FL hydrolase</shortName>
            <ecNumber evidence="4">3.2.2.26</ecNumber>
        </recommendedName>
        <alternativeName>
            <fullName evidence="4">Futalosine nucleosidase</fullName>
        </alternativeName>
        <alternativeName>
            <fullName evidence="4">Menaquinone biosynthetic enzyme MqnB</fullName>
        </alternativeName>
    </domain>
    <domain>
        <recommendedName>
            <fullName evidence="5">1,4-dihydroxy-6-naphtoate synthase</fullName>
            <ecNumber evidence="5">4.1.99.29</ecNumber>
        </recommendedName>
        <alternativeName>
            <fullName evidence="5">Menaquinone biosynthetic enzyme MqnD</fullName>
        </alternativeName>
    </domain>
</protein>
<feature type="region of interest" description="Disordered" evidence="6">
    <location>
        <begin position="205"/>
        <end position="362"/>
    </location>
</feature>
<dbReference type="HAMAP" id="MF_00991">
    <property type="entry name" value="MqnB"/>
    <property type="match status" value="1"/>
</dbReference>
<dbReference type="SUPFAM" id="SSF53167">
    <property type="entry name" value="Purine and uridine phosphorylases"/>
    <property type="match status" value="1"/>
</dbReference>
<feature type="binding site" evidence="5">
    <location>
        <begin position="411"/>
        <end position="413"/>
    </location>
    <ligand>
        <name>substrate</name>
    </ligand>
</feature>
<accession>A0ABP5JRQ6</accession>
<feature type="domain" description="Nucleoside phosphorylase" evidence="8">
    <location>
        <begin position="23"/>
        <end position="178"/>
    </location>
</feature>
<dbReference type="NCBIfam" id="TIGR03664">
    <property type="entry name" value="fut_nucase"/>
    <property type="match status" value="1"/>
</dbReference>
<feature type="active site" description="Proton acceptor" evidence="5">
    <location>
        <position position="509"/>
    </location>
</feature>
<name>A0ABP5JRQ6_9ACTN</name>
<organism evidence="9 10">
    <name type="scientific">Streptomyces synnematoformans</name>
    <dbReference type="NCBI Taxonomy" id="415721"/>
    <lineage>
        <taxon>Bacteria</taxon>
        <taxon>Bacillati</taxon>
        <taxon>Actinomycetota</taxon>
        <taxon>Actinomycetes</taxon>
        <taxon>Kitasatosporales</taxon>
        <taxon>Streptomycetaceae</taxon>
        <taxon>Streptomyces</taxon>
    </lineage>
</organism>
<dbReference type="InterPro" id="IPR035994">
    <property type="entry name" value="Nucleoside_phosphorylase_sf"/>
</dbReference>
<dbReference type="Pfam" id="PF02621">
    <property type="entry name" value="VitK2_biosynth"/>
    <property type="match status" value="1"/>
</dbReference>
<evidence type="ECO:0000256" key="3">
    <source>
        <dbReference type="ARBA" id="ARBA00023239"/>
    </source>
</evidence>
<comment type="catalytic activity">
    <reaction evidence="5">
        <text>cyclic dehypoxanthinylfutalosinate = 1,4-dihydroxy-6-naphthoate + dihydroxyacetone</text>
        <dbReference type="Rhea" id="RHEA:33087"/>
        <dbReference type="ChEBI" id="CHEBI:16016"/>
        <dbReference type="ChEBI" id="CHEBI:64254"/>
        <dbReference type="ChEBI" id="CHEBI:64270"/>
        <dbReference type="EC" id="4.1.99.29"/>
    </reaction>
</comment>
<dbReference type="Gene3D" id="3.40.190.10">
    <property type="entry name" value="Periplasmic binding protein-like II"/>
    <property type="match status" value="2"/>
</dbReference>
<dbReference type="Proteomes" id="UP001500443">
    <property type="component" value="Unassembled WGS sequence"/>
</dbReference>
<feature type="compositionally biased region" description="Low complexity" evidence="6">
    <location>
        <begin position="237"/>
        <end position="266"/>
    </location>
</feature>
<evidence type="ECO:0000313" key="9">
    <source>
        <dbReference type="EMBL" id="GAA2121749.1"/>
    </source>
</evidence>
<sequence length="638" mass="63534">MLVVTAVAAEAEAVERAGRGYDVVVGGVGPAAAAAAAAAALAAAPVPYDAVIAAGIGGGFVGAVPVGGVVVADEIVAADLGAETAEGFVPVTDLGFGAVAHRPPPAAAGAAAEETGAVLGTVLTVSTVTGSAERAVELLRRHPRAAAEAMEGFGVAEAASRHGVPVLEIRAVSNAVGPRNRAAWRIPAALAALTTTFAALPALTTPEGGGGDSAVRPVGAGVTLSGGGSAGHARGTAAPPASDSVAPPGSGTAASAGSGTAVPPGSDNVASSGGGNAAPPVADTAAPHGARSAATAPSPHSRPRVGRPSDNAPPPPAAGTPSTDPGPRARTAQPDATATPPDGEEHPMTSPPTPTPSQALRIAYSPCPNDTFVFHAWAHGLVPGAPPLDVTFADIHLTNGMAERGELDVLKVSYAVLPYVLDRYALLPCGGALGRACGPLVLTAAAQNPVDLAGRTVAVPSERSTAYLLFRLWAAAEVPGGVGEVVVMPFHEIMPAVRDGKVDAGLVIHEARFTYQGYGLHRVADMGEHWEATTGLPIPLGAVIARRALGAETLHALAAAARASVRMAWEDPEASRAYVREHAQETDPAVADQHIGLYVNEFTADLGEDGYAAVRGLLTRAAAEGLVPPLAPDALAFP</sequence>
<dbReference type="PANTHER" id="PTHR37167:SF1">
    <property type="entry name" value="1,4-DIHYDROXY-6-NAPHTOATE SYNTHASE"/>
    <property type="match status" value="1"/>
</dbReference>
<evidence type="ECO:0000256" key="2">
    <source>
        <dbReference type="ARBA" id="ARBA00022428"/>
    </source>
</evidence>
<dbReference type="Pfam" id="PF01048">
    <property type="entry name" value="PNP_UDP_1"/>
    <property type="match status" value="1"/>
</dbReference>
<evidence type="ECO:0000256" key="1">
    <source>
        <dbReference type="ARBA" id="ARBA00004863"/>
    </source>
</evidence>
<comment type="pathway">
    <text evidence="1 4">Quinol/quinone metabolism; menaquinone biosynthesis.</text>
</comment>
<comment type="function">
    <text evidence="5">Catalyzes the conversion of cyclic dehypoxanthine futalosine (cyclic DHFL) into 1,4-dihydroxy-6-naphthoate, a step in the biosynthesis of menaquinone (MK, vitamin K2).</text>
</comment>
<keyword evidence="7" id="KW-0812">Transmembrane</keyword>
<evidence type="ECO:0000256" key="6">
    <source>
        <dbReference type="SAM" id="MobiDB-lite"/>
    </source>
</evidence>
<keyword evidence="10" id="KW-1185">Reference proteome</keyword>
<dbReference type="Gene3D" id="3.40.50.1580">
    <property type="entry name" value="Nucleoside phosphorylase domain"/>
    <property type="match status" value="1"/>
</dbReference>
<dbReference type="InterPro" id="IPR019963">
    <property type="entry name" value="FL_hydrolase_MqnB"/>
</dbReference>
<comment type="similarity">
    <text evidence="5">Belongs to the MqnA/MqnD family. MqnD subfamily.</text>
</comment>
<dbReference type="NCBIfam" id="NF006087">
    <property type="entry name" value="PRK08236.1"/>
    <property type="match status" value="1"/>
</dbReference>